<name>A0A1I7NPT4_9HYPH</name>
<dbReference type="Pfam" id="PF05951">
    <property type="entry name" value="Peptidase_M15_2"/>
    <property type="match status" value="1"/>
</dbReference>
<dbReference type="Proteomes" id="UP000199423">
    <property type="component" value="Unassembled WGS sequence"/>
</dbReference>
<sequence>MSKGSTIAVLSLALAAFVAPSLAEAKSYNSGKGYRAKSHATAARRVSGDNTACLTSEARNLLARIRGQFNNVQIVSTCRPGAKIAGTNYPSKHASGQAIDFRVPGRKAEVVRWLIANYKNGGIMTYNDMDHIHVDVGARFVALNRPSGRT</sequence>
<accession>A0A1I7NPT4</accession>
<dbReference type="Gene3D" id="3.30.1380.10">
    <property type="match status" value="1"/>
</dbReference>
<dbReference type="EMBL" id="FPCH01000003">
    <property type="protein sequence ID" value="SFV36691.1"/>
    <property type="molecule type" value="Genomic_DNA"/>
</dbReference>
<evidence type="ECO:0000313" key="3">
    <source>
        <dbReference type="Proteomes" id="UP000199423"/>
    </source>
</evidence>
<evidence type="ECO:0000313" key="2">
    <source>
        <dbReference type="EMBL" id="SFV36691.1"/>
    </source>
</evidence>
<dbReference type="STRING" id="51670.SAMN04488557_2672"/>
<feature type="signal peptide" evidence="1">
    <location>
        <begin position="1"/>
        <end position="25"/>
    </location>
</feature>
<keyword evidence="3" id="KW-1185">Reference proteome</keyword>
<evidence type="ECO:0000256" key="1">
    <source>
        <dbReference type="SAM" id="SignalP"/>
    </source>
</evidence>
<keyword evidence="1" id="KW-0732">Signal</keyword>
<feature type="chain" id="PRO_5011768693" evidence="1">
    <location>
        <begin position="26"/>
        <end position="150"/>
    </location>
</feature>
<dbReference type="InterPro" id="IPR010275">
    <property type="entry name" value="MepK"/>
</dbReference>
<dbReference type="SUPFAM" id="SSF55166">
    <property type="entry name" value="Hedgehog/DD-peptidase"/>
    <property type="match status" value="1"/>
</dbReference>
<dbReference type="OrthoDB" id="7933462at2"/>
<proteinExistence type="predicted"/>
<dbReference type="AlphaFoldDB" id="A0A1I7NPT4"/>
<dbReference type="RefSeq" id="WP_092868258.1">
    <property type="nucleotide sequence ID" value="NZ_FPCH01000003.1"/>
</dbReference>
<organism evidence="2 3">
    <name type="scientific">Hyphomicrobium facile</name>
    <dbReference type="NCBI Taxonomy" id="51670"/>
    <lineage>
        <taxon>Bacteria</taxon>
        <taxon>Pseudomonadati</taxon>
        <taxon>Pseudomonadota</taxon>
        <taxon>Alphaproteobacteria</taxon>
        <taxon>Hyphomicrobiales</taxon>
        <taxon>Hyphomicrobiaceae</taxon>
        <taxon>Hyphomicrobium</taxon>
    </lineage>
</organism>
<protein>
    <submittedName>
        <fullName evidence="2">Peptidase M15</fullName>
    </submittedName>
</protein>
<gene>
    <name evidence="2" type="ORF">SAMN04488557_2672</name>
</gene>
<reference evidence="3" key="1">
    <citation type="submission" date="2016-10" db="EMBL/GenBank/DDBJ databases">
        <authorList>
            <person name="Varghese N."/>
            <person name="Submissions S."/>
        </authorList>
    </citation>
    <scope>NUCLEOTIDE SEQUENCE [LARGE SCALE GENOMIC DNA]</scope>
    <source>
        <strain evidence="3">DSM 1565</strain>
    </source>
</reference>
<dbReference type="InterPro" id="IPR009045">
    <property type="entry name" value="Zn_M74/Hedgehog-like"/>
</dbReference>